<protein>
    <submittedName>
        <fullName evidence="2">Uncharacterized protein</fullName>
    </submittedName>
</protein>
<gene>
    <name evidence="2" type="ordered locus">BS1330_II0494</name>
</gene>
<dbReference type="KEGG" id="bms:BRA0498"/>
<evidence type="ECO:0000256" key="1">
    <source>
        <dbReference type="SAM" id="Phobius"/>
    </source>
</evidence>
<dbReference type="Proteomes" id="UP000007104">
    <property type="component" value="Chromosome II"/>
</dbReference>
<dbReference type="EMBL" id="CP002998">
    <property type="protein sequence ID" value="AEM19968.1"/>
    <property type="molecule type" value="Genomic_DNA"/>
</dbReference>
<dbReference type="AlphaFoldDB" id="A0A0H3GB15"/>
<organism evidence="2 3">
    <name type="scientific">Brucella suis biovar 1 (strain 1330)</name>
    <dbReference type="NCBI Taxonomy" id="204722"/>
    <lineage>
        <taxon>Bacteria</taxon>
        <taxon>Pseudomonadati</taxon>
        <taxon>Pseudomonadota</taxon>
        <taxon>Alphaproteobacteria</taxon>
        <taxon>Hyphomicrobiales</taxon>
        <taxon>Brucellaceae</taxon>
        <taxon>Brucella/Ochrobactrum group</taxon>
        <taxon>Brucella</taxon>
    </lineage>
</organism>
<name>A0A0H3GB15_BRUSU</name>
<evidence type="ECO:0000313" key="3">
    <source>
        <dbReference type="Proteomes" id="UP000007104"/>
    </source>
</evidence>
<proteinExistence type="predicted"/>
<keyword evidence="1" id="KW-0472">Membrane</keyword>
<sequence>MFSREKPAHNRETHCQQIQKAVLKLSSYLITMCILHFAV</sequence>
<dbReference type="KEGG" id="bsi:BS1330_II0494"/>
<accession>A0A0H3GB15</accession>
<keyword evidence="1" id="KW-0812">Transmembrane</keyword>
<keyword evidence="1" id="KW-1133">Transmembrane helix</keyword>
<feature type="transmembrane region" description="Helical" evidence="1">
    <location>
        <begin position="21"/>
        <end position="38"/>
    </location>
</feature>
<dbReference type="HOGENOM" id="CLU_3305874_0_0_5"/>
<keyword evidence="3" id="KW-1185">Reference proteome</keyword>
<reference evidence="2 3" key="1">
    <citation type="journal article" date="2011" name="J. Bacteriol.">
        <title>Revised genome sequence of Brucella suis 1330.</title>
        <authorList>
            <person name="Tae H."/>
            <person name="Shallom S."/>
            <person name="Settlage R."/>
            <person name="Preston D."/>
            <person name="Adams L.G."/>
            <person name="Garner H.R."/>
        </authorList>
    </citation>
    <scope>NUCLEOTIDE SEQUENCE [LARGE SCALE GENOMIC DNA]</scope>
    <source>
        <strain evidence="2 3">1330</strain>
    </source>
</reference>
<evidence type="ECO:0000313" key="2">
    <source>
        <dbReference type="EMBL" id="AEM19968.1"/>
    </source>
</evidence>